<dbReference type="Proteomes" id="UP000001294">
    <property type="component" value="Unassembled WGS sequence"/>
</dbReference>
<dbReference type="GO" id="GO:0051787">
    <property type="term" value="F:misfolded protein binding"/>
    <property type="evidence" value="ECO:0007669"/>
    <property type="project" value="TreeGrafter"/>
</dbReference>
<keyword evidence="1" id="KW-1133">Transmembrane helix</keyword>
<evidence type="ECO:0000313" key="3">
    <source>
        <dbReference type="Proteomes" id="UP000001294"/>
    </source>
</evidence>
<dbReference type="GO" id="GO:0006515">
    <property type="term" value="P:protein quality control for misfolded or incompletely synthesized proteins"/>
    <property type="evidence" value="ECO:0007669"/>
    <property type="project" value="TreeGrafter"/>
</dbReference>
<sequence length="485" mass="54732">MLSRASRRFVALNLPSREASQASQASRRFLFNDACPRSQQSAMSSAQSRRKTLPVTHASTQIRTASFSQRVRRTYRSAARDIWRKNPIVLPFAIISIIAAGALSTYVLGVFYTRAGEVEEKVNRFPPAVAKELRKALYFTEIILEPQKALEHYKAALQIALEMDMHPWSDEVVGIKLQIADMLIKAGYHEKAAEMLGRIAQQAYEWVLKTRDRYILTLPKGKTVVDPNLKEIVQPDEENKQYELALTDRTLKKIIGIFLLLGELFEDEHIKNPAKAFSTRRAALGILTEEIENRRLRDLPPFATPEEGDNWMIADEVGHVMSNVGETWLRAGRPDKALELLMPSITILREVEGKDVSCRQVVLLANIAAAMFDHTPTQQEDGKKQPVVSVEQQMESSRAWALKSIEVSKMVQEDLRDESCDMGCAAAADVLSAIAEWQGADEEARKWLREEKRYCESANYAEGVEKAVKLLAQVDRISKQQAKAH</sequence>
<dbReference type="HOGENOM" id="CLU_027223_2_0_1"/>
<keyword evidence="1" id="KW-0472">Membrane</keyword>
<evidence type="ECO:0000313" key="2">
    <source>
        <dbReference type="EMBL" id="EEA24179.1"/>
    </source>
</evidence>
<dbReference type="AlphaFoldDB" id="B6QFE4"/>
<dbReference type="CDD" id="cd24145">
    <property type="entry name" value="Mgr3-like"/>
    <property type="match status" value="1"/>
</dbReference>
<dbReference type="PANTHER" id="PTHR28142">
    <property type="entry name" value="MITOCHONDRIAL INNER MEMBRANE I-AAA PROTEASE SUPERCOMPLEX SUBUNIT MGR3-RELATED"/>
    <property type="match status" value="1"/>
</dbReference>
<gene>
    <name evidence="2" type="ORF">PMAA_081880</name>
</gene>
<dbReference type="PhylomeDB" id="B6QFE4"/>
<dbReference type="PANTHER" id="PTHR28142:SF1">
    <property type="entry name" value="MITOCHONDRIAL INNER MEMBRANE I-AAA PROTEASE SUPERCOMPLEX SUBUNIT MGR3-RELATED"/>
    <property type="match status" value="1"/>
</dbReference>
<evidence type="ECO:0000256" key="1">
    <source>
        <dbReference type="SAM" id="Phobius"/>
    </source>
</evidence>
<dbReference type="VEuPathDB" id="FungiDB:PMAA_081880"/>
<reference evidence="3" key="1">
    <citation type="journal article" date="2015" name="Genome Announc.">
        <title>Genome sequence of the AIDS-associated pathogen Penicillium marneffei (ATCC18224) and its near taxonomic relative Talaromyces stipitatus (ATCC10500).</title>
        <authorList>
            <person name="Nierman W.C."/>
            <person name="Fedorova-Abrams N.D."/>
            <person name="Andrianopoulos A."/>
        </authorList>
    </citation>
    <scope>NUCLEOTIDE SEQUENCE [LARGE SCALE GENOMIC DNA]</scope>
    <source>
        <strain evidence="3">ATCC 18224 / CBS 334.59 / QM 7333</strain>
    </source>
</reference>
<dbReference type="InterPro" id="IPR040201">
    <property type="entry name" value="Mrg3-like"/>
</dbReference>
<name>B6QFE4_TALMQ</name>
<accession>B6QFE4</accession>
<dbReference type="Gene3D" id="1.25.40.10">
    <property type="entry name" value="Tetratricopeptide repeat domain"/>
    <property type="match status" value="1"/>
</dbReference>
<proteinExistence type="predicted"/>
<dbReference type="OrthoDB" id="10050400at2759"/>
<dbReference type="InterPro" id="IPR011990">
    <property type="entry name" value="TPR-like_helical_dom_sf"/>
</dbReference>
<keyword evidence="3" id="KW-1185">Reference proteome</keyword>
<dbReference type="SUPFAM" id="SSF48452">
    <property type="entry name" value="TPR-like"/>
    <property type="match status" value="1"/>
</dbReference>
<keyword evidence="1" id="KW-0812">Transmembrane</keyword>
<dbReference type="GO" id="GO:0031942">
    <property type="term" value="C:i-AAA complex"/>
    <property type="evidence" value="ECO:0007669"/>
    <property type="project" value="TreeGrafter"/>
</dbReference>
<protein>
    <submittedName>
        <fullName evidence="2">TPR domain protein</fullName>
    </submittedName>
</protein>
<organism evidence="2 3">
    <name type="scientific">Talaromyces marneffei (strain ATCC 18224 / CBS 334.59 / QM 7333)</name>
    <name type="common">Penicillium marneffei</name>
    <dbReference type="NCBI Taxonomy" id="441960"/>
    <lineage>
        <taxon>Eukaryota</taxon>
        <taxon>Fungi</taxon>
        <taxon>Dikarya</taxon>
        <taxon>Ascomycota</taxon>
        <taxon>Pezizomycotina</taxon>
        <taxon>Eurotiomycetes</taxon>
        <taxon>Eurotiomycetidae</taxon>
        <taxon>Eurotiales</taxon>
        <taxon>Trichocomaceae</taxon>
        <taxon>Talaromyces</taxon>
        <taxon>Talaromyces sect. Talaromyces</taxon>
    </lineage>
</organism>
<feature type="transmembrane region" description="Helical" evidence="1">
    <location>
        <begin position="88"/>
        <end position="112"/>
    </location>
</feature>
<dbReference type="EMBL" id="DS995901">
    <property type="protein sequence ID" value="EEA24179.1"/>
    <property type="molecule type" value="Genomic_DNA"/>
</dbReference>